<comment type="caution">
    <text evidence="1">The sequence shown here is derived from an EMBL/GenBank/DDBJ whole genome shotgun (WGS) entry which is preliminary data.</text>
</comment>
<accession>L7EER6</accession>
<dbReference type="AlphaFoldDB" id="L7EER6"/>
<dbReference type="Proteomes" id="UP000010932">
    <property type="component" value="Unassembled WGS sequence"/>
</dbReference>
<evidence type="ECO:0000313" key="1">
    <source>
        <dbReference type="EMBL" id="ELP57193.1"/>
    </source>
</evidence>
<reference evidence="1 2" key="1">
    <citation type="journal article" date="2013" name="Genome Announc.">
        <title>Whole-Genome Sequence of Microcystis aeruginosa TAIHU98, a Nontoxic Bloom-Forming Strain Isolated from Taihu Lake, China.</title>
        <authorList>
            <person name="Yang C."/>
            <person name="Zhang W."/>
            <person name="Ren M."/>
            <person name="Song L."/>
            <person name="Li T."/>
            <person name="Zhao J."/>
        </authorList>
    </citation>
    <scope>NUCLEOTIDE SEQUENCE [LARGE SCALE GENOMIC DNA]</scope>
    <source>
        <strain evidence="1 2">TAIHU98</strain>
    </source>
</reference>
<sequence>MFWYFWNGGDIWLSTVAQARATVRDIINLIRLFLSVYCL</sequence>
<proteinExistence type="predicted"/>
<protein>
    <submittedName>
        <fullName evidence="1">Uncharacterized protein</fullName>
    </submittedName>
</protein>
<gene>
    <name evidence="1" type="ORF">O53_1805</name>
</gene>
<evidence type="ECO:0000313" key="2">
    <source>
        <dbReference type="Proteomes" id="UP000010932"/>
    </source>
</evidence>
<name>L7EER6_MICAE</name>
<organism evidence="1 2">
    <name type="scientific">Microcystis aeruginosa TAIHU98</name>
    <dbReference type="NCBI Taxonomy" id="1134457"/>
    <lineage>
        <taxon>Bacteria</taxon>
        <taxon>Bacillati</taxon>
        <taxon>Cyanobacteriota</taxon>
        <taxon>Cyanophyceae</taxon>
        <taxon>Oscillatoriophycideae</taxon>
        <taxon>Chroococcales</taxon>
        <taxon>Microcystaceae</taxon>
        <taxon>Microcystis</taxon>
    </lineage>
</organism>
<dbReference type="EMBL" id="ANKQ01000001">
    <property type="protein sequence ID" value="ELP57193.1"/>
    <property type="molecule type" value="Genomic_DNA"/>
</dbReference>